<evidence type="ECO:0000256" key="3">
    <source>
        <dbReference type="SAM" id="SignalP"/>
    </source>
</evidence>
<evidence type="ECO:0000313" key="4">
    <source>
        <dbReference type="EMBL" id="KAF5827755.1"/>
    </source>
</evidence>
<feature type="compositionally biased region" description="Basic and acidic residues" evidence="1">
    <location>
        <begin position="95"/>
        <end position="104"/>
    </location>
</feature>
<dbReference type="Proteomes" id="UP000815325">
    <property type="component" value="Unassembled WGS sequence"/>
</dbReference>
<dbReference type="InterPro" id="IPR052145">
    <property type="entry name" value="Mediator/Homeobox_domain"/>
</dbReference>
<feature type="compositionally biased region" description="Low complexity" evidence="1">
    <location>
        <begin position="61"/>
        <end position="76"/>
    </location>
</feature>
<evidence type="ECO:0000313" key="5">
    <source>
        <dbReference type="Proteomes" id="UP000815325"/>
    </source>
</evidence>
<dbReference type="EMBL" id="MU070433">
    <property type="protein sequence ID" value="KAF5827755.1"/>
    <property type="molecule type" value="Genomic_DNA"/>
</dbReference>
<dbReference type="PANTHER" id="PTHR24330:SF19">
    <property type="entry name" value="MEDIATOR OF RNA POLYMERASE II TRANSCRIPTION SUBUNIT 29"/>
    <property type="match status" value="1"/>
</dbReference>
<evidence type="ECO:0000256" key="2">
    <source>
        <dbReference type="SAM" id="Phobius"/>
    </source>
</evidence>
<feature type="region of interest" description="Disordered" evidence="1">
    <location>
        <begin position="27"/>
        <end position="129"/>
    </location>
</feature>
<feature type="transmembrane region" description="Helical" evidence="2">
    <location>
        <begin position="793"/>
        <end position="813"/>
    </location>
</feature>
<sequence length="868" mass="94288">MTVTAALLMLMRARALMHTSSYAFQQQQQQQQQEQQQDKGKQQQQQQQQQHERNHHHHHQQQQQHECKQGQQQQQQEQEHERKQQQQQQQQQLRSNKDGSKKQDLVGQTESIQGGVMSRRWSTNNSPTGVAPASSYPAFFQTGQAWGSSCTSHQLQKSVSVAVRTLEARRGLGAYASKLDQPSNPGPDKLRQSLRDACRFVVKLNNASTPDDLPEDGLPQLQHKLRRHHQCLAPALRAGCVVISYDTGLSMQGCSLENECAAVLAEAKQWAGEQGLLEAADDMLTVQACPQTAWDTPLGKRPSSRYSVAVHVPFLVPVPEPQPQLHRLHAENHDGLIERNKRSGDHMPQCAQEQGALCEFELTLCTPPEFDEGELLGWQGAEDAPDAKSHSLSLLASLDNRFLRVSVKQDGVRGKGERVAQVCVSLPADCLDTPGRSSCPKSLGLELWASGSLVGSYSAILVPSSSAGAPALAELQAWAAEENKAGLPAKSGLFVRDLVRLMRFGACIQQQQKQQPANAVVATTEIDASDGPMQKESELMVAVGMDLLVHSLRRGMEGGAGLLLDVLASVPFSIPPSTMLDPHTLLAQAAPEEAIMDAPEEASSTEPEAVPTSQEEGRTTAPRSDTRAPRATTTACTNTPPCAAKAAPSAVSRMLTALRRRLHAQPSQEEAEYCAWTSARGAPLARSWYRLVLLGMGMGALRVAFSMGVPPLLEFSTSSAMMLGYAVGALFICPGCPYSEAILVATTTGLLAFGALMGLGMVPISLTNQLLFRGGLEVVMEVMVMSSVERARFSWISSPALWGLFTLFTLTLGHVYRRVGLPNPIGQAVLVNLCCLSGTAAMEWLYRHMHASARLRAKQQASGQKGAC</sequence>
<gene>
    <name evidence="4" type="ORF">DUNSADRAFT_18796</name>
</gene>
<proteinExistence type="predicted"/>
<feature type="region of interest" description="Disordered" evidence="1">
    <location>
        <begin position="597"/>
        <end position="642"/>
    </location>
</feature>
<evidence type="ECO:0000256" key="1">
    <source>
        <dbReference type="SAM" id="MobiDB-lite"/>
    </source>
</evidence>
<keyword evidence="2" id="KW-1133">Transmembrane helix</keyword>
<feature type="compositionally biased region" description="Low complexity" evidence="1">
    <location>
        <begin position="619"/>
        <end position="642"/>
    </location>
</feature>
<feature type="transmembrane region" description="Helical" evidence="2">
    <location>
        <begin position="688"/>
        <end position="710"/>
    </location>
</feature>
<dbReference type="PANTHER" id="PTHR24330">
    <property type="entry name" value="HOMEOBOX PROTEIN BARH-LIKE"/>
    <property type="match status" value="1"/>
</dbReference>
<feature type="transmembrane region" description="Helical" evidence="2">
    <location>
        <begin position="750"/>
        <end position="772"/>
    </location>
</feature>
<feature type="transmembrane region" description="Helical" evidence="2">
    <location>
        <begin position="722"/>
        <end position="744"/>
    </location>
</feature>
<accession>A0ABQ7FZH5</accession>
<feature type="chain" id="PRO_5047480415" evidence="3">
    <location>
        <begin position="16"/>
        <end position="868"/>
    </location>
</feature>
<comment type="caution">
    <text evidence="4">The sequence shown here is derived from an EMBL/GenBank/DDBJ whole genome shotgun (WGS) entry which is preliminary data.</text>
</comment>
<keyword evidence="5" id="KW-1185">Reference proteome</keyword>
<keyword evidence="2" id="KW-0472">Membrane</keyword>
<organism evidence="4 5">
    <name type="scientific">Dunaliella salina</name>
    <name type="common">Green alga</name>
    <name type="synonym">Protococcus salinus</name>
    <dbReference type="NCBI Taxonomy" id="3046"/>
    <lineage>
        <taxon>Eukaryota</taxon>
        <taxon>Viridiplantae</taxon>
        <taxon>Chlorophyta</taxon>
        <taxon>core chlorophytes</taxon>
        <taxon>Chlorophyceae</taxon>
        <taxon>CS clade</taxon>
        <taxon>Chlamydomonadales</taxon>
        <taxon>Dunaliellaceae</taxon>
        <taxon>Dunaliella</taxon>
    </lineage>
</organism>
<keyword evidence="3" id="KW-0732">Signal</keyword>
<name>A0ABQ7FZH5_DUNSA</name>
<feature type="signal peptide" evidence="3">
    <location>
        <begin position="1"/>
        <end position="15"/>
    </location>
</feature>
<protein>
    <submittedName>
        <fullName evidence="4">Uncharacterized protein</fullName>
    </submittedName>
</protein>
<reference evidence="4" key="1">
    <citation type="submission" date="2017-08" db="EMBL/GenBank/DDBJ databases">
        <authorList>
            <person name="Polle J.E."/>
            <person name="Barry K."/>
            <person name="Cushman J."/>
            <person name="Schmutz J."/>
            <person name="Tran D."/>
            <person name="Hathwaick L.T."/>
            <person name="Yim W.C."/>
            <person name="Jenkins J."/>
            <person name="Mckie-Krisberg Z.M."/>
            <person name="Prochnik S."/>
            <person name="Lindquist E."/>
            <person name="Dockter R.B."/>
            <person name="Adam C."/>
            <person name="Molina H."/>
            <person name="Bunkerborg J."/>
            <person name="Jin E."/>
            <person name="Buchheim M."/>
            <person name="Magnuson J."/>
        </authorList>
    </citation>
    <scope>NUCLEOTIDE SEQUENCE</scope>
    <source>
        <strain evidence="4">CCAP 19/18</strain>
    </source>
</reference>
<keyword evidence="2" id="KW-0812">Transmembrane</keyword>
<feature type="transmembrane region" description="Helical" evidence="2">
    <location>
        <begin position="825"/>
        <end position="846"/>
    </location>
</feature>